<protein>
    <submittedName>
        <fullName evidence="1">Uncharacterized protein</fullName>
    </submittedName>
</protein>
<proteinExistence type="predicted"/>
<sequence length="87" mass="10406">MELIIRDIISLFNEKYMEYVIDGGDGSNFVQIWFNYDPDDVYNSMIIIYNMDKIVHYSGHTSSEYTHSEYNILIHNINHHHIIYCNN</sequence>
<gene>
    <name evidence="1" type="ORF">LCPAC101_00830</name>
</gene>
<organism evidence="1">
    <name type="scientific">Pithovirus LCPAC101</name>
    <dbReference type="NCBI Taxonomy" id="2506586"/>
    <lineage>
        <taxon>Viruses</taxon>
        <taxon>Pithoviruses</taxon>
    </lineage>
</organism>
<evidence type="ECO:0000313" key="1">
    <source>
        <dbReference type="EMBL" id="QBK89800.1"/>
    </source>
</evidence>
<dbReference type="EMBL" id="MK500441">
    <property type="protein sequence ID" value="QBK89800.1"/>
    <property type="molecule type" value="Genomic_DNA"/>
</dbReference>
<name>A0A481Z579_9VIRU</name>
<reference evidence="1" key="1">
    <citation type="journal article" date="2019" name="MBio">
        <title>Virus Genomes from Deep Sea Sediments Expand the Ocean Megavirome and Support Independent Origins of Viral Gigantism.</title>
        <authorList>
            <person name="Backstrom D."/>
            <person name="Yutin N."/>
            <person name="Jorgensen S.L."/>
            <person name="Dharamshi J."/>
            <person name="Homa F."/>
            <person name="Zaremba-Niedwiedzka K."/>
            <person name="Spang A."/>
            <person name="Wolf Y.I."/>
            <person name="Koonin E.V."/>
            <person name="Ettema T.J."/>
        </authorList>
    </citation>
    <scope>NUCLEOTIDE SEQUENCE</scope>
</reference>
<accession>A0A481Z579</accession>